<sequence length="143" mass="16120">MPADAKLKGHLPPLGEISVEQFIKDYWQQQPLVIRQGFKNFTSPISADELAGLACEEDVHSRIVIEKGGDTPWQLIDGPMDENVFATLPETHWTLLVNDVEKHLPELANIVDAFRFIPEWRVDDLMISYAPEGGTVGPHLDQY</sequence>
<dbReference type="AlphaFoldDB" id="A0A3B0WF65"/>
<organism evidence="2">
    <name type="scientific">hydrothermal vent metagenome</name>
    <dbReference type="NCBI Taxonomy" id="652676"/>
    <lineage>
        <taxon>unclassified sequences</taxon>
        <taxon>metagenomes</taxon>
        <taxon>ecological metagenomes</taxon>
    </lineage>
</organism>
<protein>
    <recommendedName>
        <fullName evidence="1">JmjC domain-containing protein</fullName>
    </recommendedName>
</protein>
<proteinExistence type="predicted"/>
<name>A0A3B0WF65_9ZZZZ</name>
<gene>
    <name evidence="2" type="ORF">MNBD_GAMMA04-829</name>
</gene>
<evidence type="ECO:0000313" key="2">
    <source>
        <dbReference type="EMBL" id="VAW49902.1"/>
    </source>
</evidence>
<dbReference type="InterPro" id="IPR003347">
    <property type="entry name" value="JmjC_dom"/>
</dbReference>
<accession>A0A3B0WF65</accession>
<reference evidence="2" key="1">
    <citation type="submission" date="2018-06" db="EMBL/GenBank/DDBJ databases">
        <authorList>
            <person name="Zhirakovskaya E."/>
        </authorList>
    </citation>
    <scope>NUCLEOTIDE SEQUENCE</scope>
</reference>
<dbReference type="EMBL" id="UOFB01000410">
    <property type="protein sequence ID" value="VAW49902.1"/>
    <property type="molecule type" value="Genomic_DNA"/>
</dbReference>
<feature type="domain" description="JmjC" evidence="1">
    <location>
        <begin position="110"/>
        <end position="143"/>
    </location>
</feature>
<feature type="non-terminal residue" evidence="2">
    <location>
        <position position="143"/>
    </location>
</feature>
<evidence type="ECO:0000259" key="1">
    <source>
        <dbReference type="Pfam" id="PF08007"/>
    </source>
</evidence>
<dbReference type="Pfam" id="PF08007">
    <property type="entry name" value="JmjC_2"/>
    <property type="match status" value="1"/>
</dbReference>
<dbReference type="SUPFAM" id="SSF51197">
    <property type="entry name" value="Clavaminate synthase-like"/>
    <property type="match status" value="1"/>
</dbReference>
<dbReference type="Gene3D" id="2.60.120.650">
    <property type="entry name" value="Cupin"/>
    <property type="match status" value="1"/>
</dbReference>